<keyword evidence="2" id="KW-1185">Reference proteome</keyword>
<reference evidence="1 2" key="1">
    <citation type="submission" date="2022-10" db="EMBL/GenBank/DDBJ databases">
        <title>The complete genomes of actinobacterial strains from the NBC collection.</title>
        <authorList>
            <person name="Joergensen T.S."/>
            <person name="Alvarez Arevalo M."/>
            <person name="Sterndorff E.B."/>
            <person name="Faurdal D."/>
            <person name="Vuksanovic O."/>
            <person name="Mourched A.-S."/>
            <person name="Charusanti P."/>
            <person name="Shaw S."/>
            <person name="Blin K."/>
            <person name="Weber T."/>
        </authorList>
    </citation>
    <scope>NUCLEOTIDE SEQUENCE [LARGE SCALE GENOMIC DNA]</scope>
    <source>
        <strain evidence="1 2">NBC 01752</strain>
    </source>
</reference>
<dbReference type="InterPro" id="IPR007815">
    <property type="entry name" value="Emycin_Estase"/>
</dbReference>
<proteinExistence type="predicted"/>
<dbReference type="InterPro" id="IPR014622">
    <property type="entry name" value="UCP036794_erythomycin"/>
</dbReference>
<name>A0ABZ1H2B7_STRPH</name>
<evidence type="ECO:0000313" key="2">
    <source>
        <dbReference type="Proteomes" id="UP001340816"/>
    </source>
</evidence>
<accession>A0ABZ1H2B7</accession>
<organism evidence="1 2">
    <name type="scientific">Streptomyces phaeochromogenes</name>
    <dbReference type="NCBI Taxonomy" id="1923"/>
    <lineage>
        <taxon>Bacteria</taxon>
        <taxon>Bacillati</taxon>
        <taxon>Actinomycetota</taxon>
        <taxon>Actinomycetes</taxon>
        <taxon>Kitasatosporales</taxon>
        <taxon>Streptomycetaceae</taxon>
        <taxon>Streptomyces</taxon>
        <taxon>Streptomyces phaeochromogenes group</taxon>
    </lineage>
</organism>
<dbReference type="PANTHER" id="PTHR31299:SF0">
    <property type="entry name" value="ESTERASE, PUTATIVE (AFU_ORTHOLOGUE AFUA_1G05850)-RELATED"/>
    <property type="match status" value="1"/>
</dbReference>
<dbReference type="Gene3D" id="1.20.1440.30">
    <property type="entry name" value="Biosynthetic Protein domain"/>
    <property type="match status" value="1"/>
</dbReference>
<dbReference type="PIRSF" id="PIRSF036794">
    <property type="entry name" value="UCP_erythr_ester"/>
    <property type="match status" value="1"/>
</dbReference>
<dbReference type="Proteomes" id="UP001340816">
    <property type="component" value="Chromosome"/>
</dbReference>
<dbReference type="PANTHER" id="PTHR31299">
    <property type="entry name" value="ESTERASE, PUTATIVE (AFU_ORTHOLOGUE AFUA_1G05850)-RELATED"/>
    <property type="match status" value="1"/>
</dbReference>
<dbReference type="Pfam" id="PF05139">
    <property type="entry name" value="Erythro_esteras"/>
    <property type="match status" value="1"/>
</dbReference>
<sequence>MATDIKDAVHTVHAFDAAAVMRLLPARPRLLALGEPTHGEDTLLDLRNELFQQLVEQEGYRTIAIESDCMMGLVVDDYVTSGTGTLDEVMEHGFSHGWGASAANRELVRWMRTHNEGRPASERLRFAGFDGPLEITAAASPRQALTALHDYLSTQVETGLLPCTAETLDRLLGADDRWTDPAAMLDPSQSVGQSADTGRLRLLADDLVALLDAQTPHLITTTSRDDLDRARLYGRTATGLLRYHHSMADTSPARMTRLCALRDLMMSHNLLAVAARGPALVHAGNSHLQREKSSMQMWQGRVEWWSAGALVSAQLGKEYAFVATALGTIRHQGVDTPPPNTLEGLLYELPDDRYVINAPQLTTALGNTLPTPRVSPWFGYAPFDPAHLANSDGIVFVRDVPRS</sequence>
<dbReference type="EMBL" id="CP109135">
    <property type="protein sequence ID" value="WSD12305.1"/>
    <property type="molecule type" value="Genomic_DNA"/>
</dbReference>
<dbReference type="CDD" id="cd14728">
    <property type="entry name" value="Ere-like"/>
    <property type="match status" value="1"/>
</dbReference>
<dbReference type="Gene3D" id="3.40.1660.10">
    <property type="entry name" value="EreA-like (biosynthetic domain)"/>
    <property type="match status" value="1"/>
</dbReference>
<protein>
    <submittedName>
        <fullName evidence="1">Erythromycin esterase family protein</fullName>
    </submittedName>
</protein>
<dbReference type="InterPro" id="IPR052036">
    <property type="entry name" value="Hydrolase/PRTase-associated"/>
</dbReference>
<dbReference type="Gene3D" id="3.30.1870.10">
    <property type="entry name" value="EreA-like, domain 2"/>
    <property type="match status" value="1"/>
</dbReference>
<dbReference type="RefSeq" id="WP_326757745.1">
    <property type="nucleotide sequence ID" value="NZ_CP109135.1"/>
</dbReference>
<dbReference type="SUPFAM" id="SSF159501">
    <property type="entry name" value="EreA/ChaN-like"/>
    <property type="match status" value="1"/>
</dbReference>
<gene>
    <name evidence="1" type="ORF">OHB35_03265</name>
</gene>
<evidence type="ECO:0000313" key="1">
    <source>
        <dbReference type="EMBL" id="WSD12305.1"/>
    </source>
</evidence>